<dbReference type="Proteomes" id="UP000000599">
    <property type="component" value="Chromosome D"/>
</dbReference>
<evidence type="ECO:0000256" key="5">
    <source>
        <dbReference type="SAM" id="MobiDB-lite"/>
    </source>
</evidence>
<dbReference type="AlphaFoldDB" id="Q6BSQ4"/>
<dbReference type="EMBL" id="CR382136">
    <property type="protein sequence ID" value="CAG86910.2"/>
    <property type="molecule type" value="Genomic_DNA"/>
</dbReference>
<dbReference type="OrthoDB" id="271448at2759"/>
<keyword evidence="2 4" id="KW-0813">Transport</keyword>
<evidence type="ECO:0000313" key="8">
    <source>
        <dbReference type="Proteomes" id="UP000000599"/>
    </source>
</evidence>
<protein>
    <recommendedName>
        <fullName evidence="4">Vacuolar protein-sorting-associated protein 36</fullName>
    </recommendedName>
    <alternativeName>
        <fullName evidence="4">ESCRT-II complex subunit VPS36</fullName>
    </alternativeName>
</protein>
<dbReference type="PANTHER" id="PTHR13128">
    <property type="entry name" value="VACUOLAR PROTEIN-SORTING-ASSOCIATED PROTEIN 36"/>
    <property type="match status" value="1"/>
</dbReference>
<dbReference type="InterPro" id="IPR040608">
    <property type="entry name" value="Snf8/Vps36"/>
</dbReference>
<evidence type="ECO:0000313" key="7">
    <source>
        <dbReference type="EMBL" id="CAG86910.2"/>
    </source>
</evidence>
<keyword evidence="8" id="KW-1185">Reference proteome</keyword>
<dbReference type="Gene3D" id="1.10.10.10">
    <property type="entry name" value="Winged helix-like DNA-binding domain superfamily/Winged helix DNA-binding domain"/>
    <property type="match status" value="2"/>
</dbReference>
<evidence type="ECO:0000256" key="4">
    <source>
        <dbReference type="RuleBase" id="RU367095"/>
    </source>
</evidence>
<dbReference type="InterPro" id="IPR037855">
    <property type="entry name" value="Vps36"/>
</dbReference>
<dbReference type="FunCoup" id="Q6BSQ4">
    <property type="interactions" value="95"/>
</dbReference>
<dbReference type="Pfam" id="PF16988">
    <property type="entry name" value="Vps36-NZF-N"/>
    <property type="match status" value="1"/>
</dbReference>
<dbReference type="InterPro" id="IPR036388">
    <property type="entry name" value="WH-like_DNA-bd_sf"/>
</dbReference>
<dbReference type="STRING" id="284592.Q6BSQ4"/>
<name>Q6BSQ4_DEBHA</name>
<comment type="similarity">
    <text evidence="1 4">Belongs to the VPS36 family.</text>
</comment>
<dbReference type="Gene3D" id="2.30.29.30">
    <property type="entry name" value="Pleckstrin-homology domain (PH domain)/Phosphotyrosine-binding domain (PTB)"/>
    <property type="match status" value="2"/>
</dbReference>
<comment type="function">
    <text evidence="4">Component of the ESCRT-II complex (endosomal sorting complex required for transport II), which is required for multivesicular body (MVB) formation and sorting of endosomal cargo proteins into MVBs.</text>
</comment>
<dbReference type="GO" id="GO:0043328">
    <property type="term" value="P:protein transport to vacuole involved in ubiquitin-dependent protein catabolic process via the multivesicular body sorting pathway"/>
    <property type="evidence" value="ECO:0007669"/>
    <property type="project" value="UniProtKB-UniRule"/>
</dbReference>
<dbReference type="SUPFAM" id="SSF90209">
    <property type="entry name" value="Ran binding protein zinc finger-like"/>
    <property type="match status" value="1"/>
</dbReference>
<organism evidence="7 8">
    <name type="scientific">Debaryomyces hansenii (strain ATCC 36239 / CBS 767 / BCRC 21394 / JCM 1990 / NBRC 0083 / IGC 2968)</name>
    <name type="common">Yeast</name>
    <name type="synonym">Torulaspora hansenii</name>
    <dbReference type="NCBI Taxonomy" id="284592"/>
    <lineage>
        <taxon>Eukaryota</taxon>
        <taxon>Fungi</taxon>
        <taxon>Dikarya</taxon>
        <taxon>Ascomycota</taxon>
        <taxon>Saccharomycotina</taxon>
        <taxon>Pichiomycetes</taxon>
        <taxon>Debaryomycetaceae</taxon>
        <taxon>Debaryomyces</taxon>
    </lineage>
</organism>
<dbReference type="InterPro" id="IPR031558">
    <property type="entry name" value="Vps36-NZF-N"/>
</dbReference>
<evidence type="ECO:0000259" key="6">
    <source>
        <dbReference type="PROSITE" id="PS51495"/>
    </source>
</evidence>
<dbReference type="InterPro" id="IPR036443">
    <property type="entry name" value="Znf_RanBP2_sf"/>
</dbReference>
<dbReference type="GO" id="GO:0043130">
    <property type="term" value="F:ubiquitin binding"/>
    <property type="evidence" value="ECO:0007669"/>
    <property type="project" value="UniProtKB-UniRule"/>
</dbReference>
<dbReference type="GeneID" id="2901753"/>
<dbReference type="PANTHER" id="PTHR13128:SF12">
    <property type="entry name" value="VACUOLAR PROTEIN-SORTING-ASSOCIATED PROTEIN 36"/>
    <property type="match status" value="1"/>
</dbReference>
<dbReference type="VEuPathDB" id="FungiDB:DEHA2D06996g"/>
<feature type="domain" description="GLUE N-terminal" evidence="6">
    <location>
        <begin position="11"/>
        <end position="294"/>
    </location>
</feature>
<evidence type="ECO:0000256" key="3">
    <source>
        <dbReference type="ARBA" id="ARBA00022927"/>
    </source>
</evidence>
<proteinExistence type="inferred from homology"/>
<keyword evidence="4" id="KW-0967">Endosome</keyword>
<comment type="subunit">
    <text evidence="4">Component of the endosomal sorting complex required for transport II (ESCRT-II).</text>
</comment>
<keyword evidence="3 4" id="KW-0653">Protein transport</keyword>
<dbReference type="GO" id="GO:0000814">
    <property type="term" value="C:ESCRT II complex"/>
    <property type="evidence" value="ECO:0007669"/>
    <property type="project" value="UniProtKB-UniRule"/>
</dbReference>
<dbReference type="InterPro" id="IPR011993">
    <property type="entry name" value="PH-like_dom_sf"/>
</dbReference>
<keyword evidence="4" id="KW-0963">Cytoplasm</keyword>
<reference evidence="7 8" key="1">
    <citation type="journal article" date="2004" name="Nature">
        <title>Genome evolution in yeasts.</title>
        <authorList>
            <consortium name="Genolevures"/>
            <person name="Dujon B."/>
            <person name="Sherman D."/>
            <person name="Fischer G."/>
            <person name="Durrens P."/>
            <person name="Casaregola S."/>
            <person name="Lafontaine I."/>
            <person name="de Montigny J."/>
            <person name="Marck C."/>
            <person name="Neuveglise C."/>
            <person name="Talla E."/>
            <person name="Goffard N."/>
            <person name="Frangeul L."/>
            <person name="Aigle M."/>
            <person name="Anthouard V."/>
            <person name="Babour A."/>
            <person name="Barbe V."/>
            <person name="Barnay S."/>
            <person name="Blanchin S."/>
            <person name="Beckerich J.M."/>
            <person name="Beyne E."/>
            <person name="Bleykasten C."/>
            <person name="Boisrame A."/>
            <person name="Boyer J."/>
            <person name="Cattolico L."/>
            <person name="Confanioleri F."/>
            <person name="de Daruvar A."/>
            <person name="Despons L."/>
            <person name="Fabre E."/>
            <person name="Fairhead C."/>
            <person name="Ferry-Dumazet H."/>
            <person name="Groppi A."/>
            <person name="Hantraye F."/>
            <person name="Hennequin C."/>
            <person name="Jauniaux N."/>
            <person name="Joyet P."/>
            <person name="Kachouri R."/>
            <person name="Kerrest A."/>
            <person name="Koszul R."/>
            <person name="Lemaire M."/>
            <person name="Lesur I."/>
            <person name="Ma L."/>
            <person name="Muller H."/>
            <person name="Nicaud J.M."/>
            <person name="Nikolski M."/>
            <person name="Oztas S."/>
            <person name="Ozier-Kalogeropoulos O."/>
            <person name="Pellenz S."/>
            <person name="Potier S."/>
            <person name="Richard G.F."/>
            <person name="Straub M.L."/>
            <person name="Suleau A."/>
            <person name="Swennene D."/>
            <person name="Tekaia F."/>
            <person name="Wesolowski-Louvel M."/>
            <person name="Westhof E."/>
            <person name="Wirth B."/>
            <person name="Zeniou-Meyer M."/>
            <person name="Zivanovic I."/>
            <person name="Bolotin-Fukuhara M."/>
            <person name="Thierry A."/>
            <person name="Bouchier C."/>
            <person name="Caudron B."/>
            <person name="Scarpelli C."/>
            <person name="Gaillardin C."/>
            <person name="Weissenbach J."/>
            <person name="Wincker P."/>
            <person name="Souciet J.L."/>
        </authorList>
    </citation>
    <scope>NUCLEOTIDE SEQUENCE [LARGE SCALE GENOMIC DNA]</scope>
    <source>
        <strain evidence="8">ATCC 36239 / CBS 767 / BCRC 21394 / JCM 1990 / NBRC 0083 / IGC 2968</strain>
    </source>
</reference>
<dbReference type="InterPro" id="IPR036390">
    <property type="entry name" value="WH_DNA-bd_sf"/>
</dbReference>
<dbReference type="KEGG" id="dha:DEHA2D06996g"/>
<evidence type="ECO:0000256" key="1">
    <source>
        <dbReference type="ARBA" id="ARBA00009697"/>
    </source>
</evidence>
<dbReference type="PROSITE" id="PS51495">
    <property type="entry name" value="GLUE"/>
    <property type="match status" value="1"/>
</dbReference>
<dbReference type="RefSeq" id="XP_458766.2">
    <property type="nucleotide sequence ID" value="XM_458766.1"/>
</dbReference>
<dbReference type="InterPro" id="IPR021648">
    <property type="entry name" value="GLUE_dom"/>
</dbReference>
<gene>
    <name evidence="7" type="ordered locus">DEHA2D06996g</name>
</gene>
<accession>Q6BSQ4</accession>
<dbReference type="InParanoid" id="Q6BSQ4"/>
<dbReference type="GO" id="GO:0031902">
    <property type="term" value="C:late endosome membrane"/>
    <property type="evidence" value="ECO:0007669"/>
    <property type="project" value="UniProtKB-UniRule"/>
</dbReference>
<dbReference type="CDD" id="cd13227">
    <property type="entry name" value="PH-GRAM-like_Vps36"/>
    <property type="match status" value="1"/>
</dbReference>
<dbReference type="GO" id="GO:0032266">
    <property type="term" value="F:phosphatidylinositol-3-phosphate binding"/>
    <property type="evidence" value="ECO:0007669"/>
    <property type="project" value="UniProtKB-UniRule"/>
</dbReference>
<dbReference type="HOGENOM" id="CLU_015433_2_0_1"/>
<dbReference type="OMA" id="RVCYVDH"/>
<sequence length="665" mass="75980">MVSRIDVWQPASVNRSNRPILQEGEHNLYVRDNIGLYQGKSKIVNRQNGRVYLTNKRIIYLDNEDVKKSMAIELKNVSSGEVIERFLRSSPKVKLYLKEEADVQQSSTKRSDSNRYKVMAHWVCIICSFNNQISVETNLDGDLPKCGSCGIKPSRDQIVNSIERRRTEIPTNVNNDQDPKPDKAPNQQTLRDDQCPKCTFINHPALKYCELCGSELNSSLSKKLKDRLNFTDNAVIIPEDVNPMNILLENDSEVYTNNKPYIKLSFRKNGESQFYQILADMIGKIKWEKLVNKGTINENGVKVNDYSPTPPPQQQIKGGGIHGLEQIGEQQRKQNELVLSTSLEDLEQLMYKAQDLIKLSCSFGKLVKTTPQNINTIIPPLNIKKTSNLYHQELARHISEYLTNFQLTKSSSMITSQDLYAYYNRYLVSTQGFGTDLIPHVDFNKSLNLFDSLKLPIALKNYERSGLIVICYKRNNDYSEFIVNFLRSQERSFTHDKVKNEILMSLEEQEADQDGYIEENYKFFKGNTIPEICDELGWSYGITIEEIEKCIESGLVVIDQNISGTFYFINRFMENTSGDTEITEELVNQIKQEVLSEQKNITENLKQQYYLERNQNLINFKPEINYDSASPGSNVTPISNANATPAHGAGVASYSLNDLQGLNFS</sequence>
<feature type="region of interest" description="Disordered" evidence="5">
    <location>
        <begin position="163"/>
        <end position="190"/>
    </location>
</feature>
<dbReference type="SUPFAM" id="SSF46785">
    <property type="entry name" value="Winged helix' DNA-binding domain"/>
    <property type="match status" value="1"/>
</dbReference>
<comment type="subcellular location">
    <subcellularLocation>
        <location evidence="4">Cytoplasm</location>
    </subcellularLocation>
    <subcellularLocation>
        <location evidence="4">Endosome</location>
    </subcellularLocation>
</comment>
<dbReference type="Pfam" id="PF04157">
    <property type="entry name" value="EAP30"/>
    <property type="match status" value="1"/>
</dbReference>
<dbReference type="Pfam" id="PF11605">
    <property type="entry name" value="Vps36_ESCRT-II"/>
    <property type="match status" value="1"/>
</dbReference>
<dbReference type="eggNOG" id="KOG2760">
    <property type="taxonomic scope" value="Eukaryota"/>
</dbReference>
<evidence type="ECO:0000256" key="2">
    <source>
        <dbReference type="ARBA" id="ARBA00022448"/>
    </source>
</evidence>
<dbReference type="SUPFAM" id="SSF50729">
    <property type="entry name" value="PH domain-like"/>
    <property type="match status" value="2"/>
</dbReference>